<proteinExistence type="predicted"/>
<dbReference type="AlphaFoldDB" id="A0A1G4NS82"/>
<keyword evidence="2" id="KW-0150">Chloroplast</keyword>
<geneLocation type="chloroplast" evidence="2"/>
<sequence>MICKYSESPDDMNNLLNSKNILFFNNISDKIYCKIYTDQYRNIHCVVYYDINRLKQAVLFKAKNAKKLSQLIQLHYLIYNYLSVSHAIYIGMELIKAEISLIMMQVYVQD</sequence>
<keyword evidence="2" id="KW-0934">Plastid</keyword>
<reference evidence="2" key="1">
    <citation type="submission" date="2016-10" db="EMBL/GenBank/DDBJ databases">
        <title>Chloroplast genomes as a tool to resolve red algal phylogenies: a case study in the Nemaliales.</title>
        <authorList>
            <person name="Costa J.F."/>
            <person name="Lin S.M."/>
            <person name="Macaya E.C."/>
            <person name="Fernandez-Garcia C."/>
            <person name="Verbruggen H."/>
        </authorList>
    </citation>
    <scope>NUCLEOTIDE SEQUENCE</scope>
    <source>
        <strain evidence="2">HV04060</strain>
    </source>
</reference>
<accession>A0A1G4NS82</accession>
<organism evidence="2">
    <name type="scientific">Dichotomaria marginata</name>
    <dbReference type="NCBI Taxonomy" id="268567"/>
    <lineage>
        <taxon>Eukaryota</taxon>
        <taxon>Rhodophyta</taxon>
        <taxon>Florideophyceae</taxon>
        <taxon>Nemaliophycidae</taxon>
        <taxon>Nemaliales</taxon>
        <taxon>Galaxauraceae</taxon>
        <taxon>Dichotomaria</taxon>
    </lineage>
</organism>
<dbReference type="InterPro" id="IPR025595">
    <property type="entry name" value="PterinBD-DUF4346"/>
</dbReference>
<dbReference type="RefSeq" id="YP_009313263.1">
    <property type="nucleotide sequence ID" value="NC_031656.1"/>
</dbReference>
<gene>
    <name evidence="2" type="primary">ORF_1</name>
    <name evidence="2" type="ORF">HV04060_80</name>
</gene>
<protein>
    <recommendedName>
        <fullName evidence="1">DUF4346 domain-containing protein</fullName>
    </recommendedName>
</protein>
<dbReference type="Pfam" id="PF14251">
    <property type="entry name" value="PterinBD-DUF4346"/>
    <property type="match status" value="1"/>
</dbReference>
<feature type="domain" description="DUF4346" evidence="1">
    <location>
        <begin position="34"/>
        <end position="110"/>
    </location>
</feature>
<evidence type="ECO:0000259" key="1">
    <source>
        <dbReference type="Pfam" id="PF14251"/>
    </source>
</evidence>
<name>A0A1G4NS82_9FLOR</name>
<evidence type="ECO:0000313" key="2">
    <source>
        <dbReference type="EMBL" id="SCW21517.1"/>
    </source>
</evidence>
<dbReference type="EMBL" id="LT622864">
    <property type="protein sequence ID" value="SCW21517.1"/>
    <property type="molecule type" value="Genomic_DNA"/>
</dbReference>
<dbReference type="GeneID" id="29998644"/>
<reference evidence="2" key="2">
    <citation type="submission" date="2016-10" db="EMBL/GenBank/DDBJ databases">
        <authorList>
            <person name="de Groot N.N."/>
        </authorList>
    </citation>
    <scope>NUCLEOTIDE SEQUENCE</scope>
    <source>
        <strain evidence="2">HV04060</strain>
    </source>
</reference>